<evidence type="ECO:0000313" key="1">
    <source>
        <dbReference type="EMBL" id="KAL1858882.1"/>
    </source>
</evidence>
<dbReference type="EMBL" id="JAZHXJ010000507">
    <property type="protein sequence ID" value="KAL1858882.1"/>
    <property type="molecule type" value="Genomic_DNA"/>
</dbReference>
<reference evidence="1 2" key="1">
    <citation type="journal article" date="2024" name="Commun. Biol.">
        <title>Comparative genomic analysis of thermophilic fungi reveals convergent evolutionary adaptations and gene losses.</title>
        <authorList>
            <person name="Steindorff A.S."/>
            <person name="Aguilar-Pontes M.V."/>
            <person name="Robinson A.J."/>
            <person name="Andreopoulos B."/>
            <person name="LaButti K."/>
            <person name="Kuo A."/>
            <person name="Mondo S."/>
            <person name="Riley R."/>
            <person name="Otillar R."/>
            <person name="Haridas S."/>
            <person name="Lipzen A."/>
            <person name="Grimwood J."/>
            <person name="Schmutz J."/>
            <person name="Clum A."/>
            <person name="Reid I.D."/>
            <person name="Moisan M.C."/>
            <person name="Butler G."/>
            <person name="Nguyen T.T.M."/>
            <person name="Dewar K."/>
            <person name="Conant G."/>
            <person name="Drula E."/>
            <person name="Henrissat B."/>
            <person name="Hansel C."/>
            <person name="Singer S."/>
            <person name="Hutchinson M.I."/>
            <person name="de Vries R.P."/>
            <person name="Natvig D.O."/>
            <person name="Powell A.J."/>
            <person name="Tsang A."/>
            <person name="Grigoriev I.V."/>
        </authorList>
    </citation>
    <scope>NUCLEOTIDE SEQUENCE [LARGE SCALE GENOMIC DNA]</scope>
    <source>
        <strain evidence="1 2">ATCC 24622</strain>
    </source>
</reference>
<evidence type="ECO:0008006" key="3">
    <source>
        <dbReference type="Google" id="ProtNLM"/>
    </source>
</evidence>
<evidence type="ECO:0000313" key="2">
    <source>
        <dbReference type="Proteomes" id="UP001586593"/>
    </source>
</evidence>
<sequence length="284" mass="32303">MCTRRHYQGPCGHLWCYGLHHCPRVQESRAEEDCGRFILNVYYSVSYCPQPTRCPWGSKRHNGDLWNCCQCWETRIAQYWCPNCMHPCCRACTAEPAGTRVPSLLYPSATHLRVAEWSNPPNSRDVRGRNIVYSSDTRLCQGRQANGRRAVNGLPFSEQETKKSMRVSVSTFIISQNRRDCLSVLEIPSPATMCTLRAHYGQCGHLKYLGYNYCRRARRGQWPYSPCKPSRQLQEVPEGDGSCPTPKLCPWGRMGTRICCQCGKVVETYSCSCGADCCTNCRKA</sequence>
<protein>
    <recommendedName>
        <fullName evidence="3">RanBP2-type domain-containing protein</fullName>
    </recommendedName>
</protein>
<accession>A0ABR3WCQ1</accession>
<comment type="caution">
    <text evidence="1">The sequence shown here is derived from an EMBL/GenBank/DDBJ whole genome shotgun (WGS) entry which is preliminary data.</text>
</comment>
<proteinExistence type="predicted"/>
<dbReference type="Proteomes" id="UP001586593">
    <property type="component" value="Unassembled WGS sequence"/>
</dbReference>
<gene>
    <name evidence="1" type="ORF">VTK73DRAFT_7740</name>
</gene>
<keyword evidence="2" id="KW-1185">Reference proteome</keyword>
<organism evidence="1 2">
    <name type="scientific">Phialemonium thermophilum</name>
    <dbReference type="NCBI Taxonomy" id="223376"/>
    <lineage>
        <taxon>Eukaryota</taxon>
        <taxon>Fungi</taxon>
        <taxon>Dikarya</taxon>
        <taxon>Ascomycota</taxon>
        <taxon>Pezizomycotina</taxon>
        <taxon>Sordariomycetes</taxon>
        <taxon>Sordariomycetidae</taxon>
        <taxon>Cephalothecales</taxon>
        <taxon>Cephalothecaceae</taxon>
        <taxon>Phialemonium</taxon>
    </lineage>
</organism>
<name>A0ABR3WCQ1_9PEZI</name>